<evidence type="ECO:0000313" key="3">
    <source>
        <dbReference type="EMBL" id="RDC60748.1"/>
    </source>
</evidence>
<reference evidence="3 4" key="1">
    <citation type="submission" date="2018-04" db="EMBL/GenBank/DDBJ databases">
        <title>Altererythrobacter sp. HME9302 genome sequencing and assembly.</title>
        <authorList>
            <person name="Kang H."/>
            <person name="Kim H."/>
            <person name="Joh K."/>
        </authorList>
    </citation>
    <scope>NUCLEOTIDE SEQUENCE [LARGE SCALE GENOMIC DNA]</scope>
    <source>
        <strain evidence="3 4">HME9302</strain>
    </source>
</reference>
<dbReference type="Pfam" id="PF00892">
    <property type="entry name" value="EamA"/>
    <property type="match status" value="1"/>
</dbReference>
<dbReference type="InterPro" id="IPR037185">
    <property type="entry name" value="EmrE-like"/>
</dbReference>
<keyword evidence="1" id="KW-1133">Transmembrane helix</keyword>
<feature type="transmembrane region" description="Helical" evidence="1">
    <location>
        <begin position="12"/>
        <end position="31"/>
    </location>
</feature>
<feature type="transmembrane region" description="Helical" evidence="1">
    <location>
        <begin position="105"/>
        <end position="122"/>
    </location>
</feature>
<organism evidence="3 4">
    <name type="scientific">Alteripontixanthobacter maritimus</name>
    <dbReference type="NCBI Taxonomy" id="2161824"/>
    <lineage>
        <taxon>Bacteria</taxon>
        <taxon>Pseudomonadati</taxon>
        <taxon>Pseudomonadota</taxon>
        <taxon>Alphaproteobacteria</taxon>
        <taxon>Sphingomonadales</taxon>
        <taxon>Erythrobacteraceae</taxon>
        <taxon>Alteripontixanthobacter</taxon>
    </lineage>
</organism>
<protein>
    <submittedName>
        <fullName evidence="3">Riboflavin transporter</fullName>
    </submittedName>
</protein>
<dbReference type="RefSeq" id="WP_115366849.1">
    <property type="nucleotide sequence ID" value="NZ_QBKA01000002.1"/>
</dbReference>
<feature type="transmembrane region" description="Helical" evidence="1">
    <location>
        <begin position="43"/>
        <end position="61"/>
    </location>
</feature>
<evidence type="ECO:0000313" key="4">
    <source>
        <dbReference type="Proteomes" id="UP000253727"/>
    </source>
</evidence>
<proteinExistence type="predicted"/>
<keyword evidence="1" id="KW-0812">Transmembrane</keyword>
<keyword evidence="4" id="KW-1185">Reference proteome</keyword>
<feature type="transmembrane region" description="Helical" evidence="1">
    <location>
        <begin position="129"/>
        <end position="145"/>
    </location>
</feature>
<dbReference type="SUPFAM" id="SSF103481">
    <property type="entry name" value="Multidrug resistance efflux transporter EmrE"/>
    <property type="match status" value="2"/>
</dbReference>
<dbReference type="GO" id="GO:0016020">
    <property type="term" value="C:membrane"/>
    <property type="evidence" value="ECO:0007669"/>
    <property type="project" value="InterPro"/>
</dbReference>
<gene>
    <name evidence="3" type="ORF">HME9302_01964</name>
</gene>
<sequence length="312" mass="32658">MSAASIHQNDRLGLLYAAAGFALLSFGDAVVKTMVDEWPPTAIAALRYSLGAAGLSALLLASEGRGAFAGFLQPIQWLRGASVAIATICFFGSLLVMPLDEATTIVFVAPMLVALFAPVFLGEKSRRESWIASGAAFVGVLIVLRPNLAEIGWAAFLPLVAATGMSILMIANRAVAGRSSALSMQAFVALAAAPVIVTVAIVAHFTVDVLRVGTPDWTVIARCAFVAVSASSAHWLVYLGTTRAGAATIAPMTYIQLVVAVLLGWWWFGDVPDLATLAGATIIIGAGLYLWHRGRAAPIPAGRQAVVERTQD</sequence>
<feature type="transmembrane region" description="Helical" evidence="1">
    <location>
        <begin position="81"/>
        <end position="99"/>
    </location>
</feature>
<feature type="transmembrane region" description="Helical" evidence="1">
    <location>
        <begin position="151"/>
        <end position="175"/>
    </location>
</feature>
<comment type="caution">
    <text evidence="3">The sequence shown here is derived from an EMBL/GenBank/DDBJ whole genome shotgun (WGS) entry which is preliminary data.</text>
</comment>
<feature type="transmembrane region" description="Helical" evidence="1">
    <location>
        <begin position="219"/>
        <end position="239"/>
    </location>
</feature>
<dbReference type="InterPro" id="IPR000620">
    <property type="entry name" value="EamA_dom"/>
</dbReference>
<dbReference type="PANTHER" id="PTHR22911:SF135">
    <property type="entry name" value="BLR4310 PROTEIN"/>
    <property type="match status" value="1"/>
</dbReference>
<accession>A0A369QEN0</accession>
<feature type="transmembrane region" description="Helical" evidence="1">
    <location>
        <begin position="246"/>
        <end position="268"/>
    </location>
</feature>
<dbReference type="AlphaFoldDB" id="A0A369QEN0"/>
<dbReference type="OrthoDB" id="148351at2"/>
<feature type="domain" description="EamA" evidence="2">
    <location>
        <begin position="12"/>
        <end position="144"/>
    </location>
</feature>
<dbReference type="EMBL" id="QBKA01000002">
    <property type="protein sequence ID" value="RDC60748.1"/>
    <property type="molecule type" value="Genomic_DNA"/>
</dbReference>
<evidence type="ECO:0000256" key="1">
    <source>
        <dbReference type="SAM" id="Phobius"/>
    </source>
</evidence>
<feature type="transmembrane region" description="Helical" evidence="1">
    <location>
        <begin position="274"/>
        <end position="291"/>
    </location>
</feature>
<dbReference type="Proteomes" id="UP000253727">
    <property type="component" value="Unassembled WGS sequence"/>
</dbReference>
<feature type="transmembrane region" description="Helical" evidence="1">
    <location>
        <begin position="187"/>
        <end position="207"/>
    </location>
</feature>
<name>A0A369QEN0_9SPHN</name>
<keyword evidence="1" id="KW-0472">Membrane</keyword>
<evidence type="ECO:0000259" key="2">
    <source>
        <dbReference type="Pfam" id="PF00892"/>
    </source>
</evidence>
<dbReference type="PANTHER" id="PTHR22911">
    <property type="entry name" value="ACYL-MALONYL CONDENSING ENZYME-RELATED"/>
    <property type="match status" value="1"/>
</dbReference>